<dbReference type="GO" id="GO:0055086">
    <property type="term" value="P:nucleobase-containing small molecule metabolic process"/>
    <property type="evidence" value="ECO:0007669"/>
    <property type="project" value="UniProtKB-ARBA"/>
</dbReference>
<comment type="caution">
    <text evidence="3">The sequence shown here is derived from an EMBL/GenBank/DDBJ whole genome shotgun (WGS) entry which is preliminary data.</text>
</comment>
<dbReference type="SUPFAM" id="SSF53927">
    <property type="entry name" value="Cytidine deaminase-like"/>
    <property type="match status" value="1"/>
</dbReference>
<dbReference type="GO" id="GO:0008270">
    <property type="term" value="F:zinc ion binding"/>
    <property type="evidence" value="ECO:0007669"/>
    <property type="project" value="TreeGrafter"/>
</dbReference>
<dbReference type="PANTHER" id="PTHR11644:SF2">
    <property type="entry name" value="CYTIDINE DEAMINASE"/>
    <property type="match status" value="1"/>
</dbReference>
<dbReference type="AlphaFoldDB" id="A0A2H0V1V1"/>
<proteinExistence type="inferred from homology"/>
<name>A0A2H0V1V1_9BACT</name>
<evidence type="ECO:0000259" key="2">
    <source>
        <dbReference type="PROSITE" id="PS51747"/>
    </source>
</evidence>
<evidence type="ECO:0000256" key="1">
    <source>
        <dbReference type="ARBA" id="ARBA00006576"/>
    </source>
</evidence>
<dbReference type="GO" id="GO:0005829">
    <property type="term" value="C:cytosol"/>
    <property type="evidence" value="ECO:0007669"/>
    <property type="project" value="TreeGrafter"/>
</dbReference>
<organism evidence="3 4">
    <name type="scientific">Candidatus Falkowbacteria bacterium CG10_big_fil_rev_8_21_14_0_10_43_10</name>
    <dbReference type="NCBI Taxonomy" id="1974567"/>
    <lineage>
        <taxon>Bacteria</taxon>
        <taxon>Candidatus Falkowiibacteriota</taxon>
    </lineage>
</organism>
<dbReference type="EMBL" id="PFAR01000037">
    <property type="protein sequence ID" value="PIR93028.1"/>
    <property type="molecule type" value="Genomic_DNA"/>
</dbReference>
<sequence>MNYKQHTFAYQERKVSLIERAKKASKKAMTYRPFNVGCAVLAYSETEQKYKIFVGANLKPAESAVKVCAERVAIMNAVTADYNFIVAIAVYGPPQKDAASGVESPTLHPCDVCRNTLRDLIVNEKILERVVDFDTILLTINSIDDQREEMDMKELFHIHSTSLEVHGLISVDEEKEEYGYLIAPPTEPATLHQWLLRYGYGKF</sequence>
<comment type="similarity">
    <text evidence="1">Belongs to the cytidine and deoxycytidylate deaminase family.</text>
</comment>
<dbReference type="InterPro" id="IPR050202">
    <property type="entry name" value="Cyt/Deoxycyt_deaminase"/>
</dbReference>
<dbReference type="CDD" id="cd01283">
    <property type="entry name" value="cytidine_deaminase"/>
    <property type="match status" value="1"/>
</dbReference>
<accession>A0A2H0V1V1</accession>
<protein>
    <recommendedName>
        <fullName evidence="2">CMP/dCMP-type deaminase domain-containing protein</fullName>
    </recommendedName>
</protein>
<dbReference type="GO" id="GO:0004126">
    <property type="term" value="F:cytidine deaminase activity"/>
    <property type="evidence" value="ECO:0007669"/>
    <property type="project" value="UniProtKB-ARBA"/>
</dbReference>
<reference evidence="4" key="1">
    <citation type="submission" date="2017-09" db="EMBL/GenBank/DDBJ databases">
        <title>Depth-based differentiation of microbial function through sediment-hosted aquifers and enrichment of novel symbionts in the deep terrestrial subsurface.</title>
        <authorList>
            <person name="Probst A.J."/>
            <person name="Ladd B."/>
            <person name="Jarett J.K."/>
            <person name="Geller-Mcgrath D.E."/>
            <person name="Sieber C.M.K."/>
            <person name="Emerson J.B."/>
            <person name="Anantharaman K."/>
            <person name="Thomas B.C."/>
            <person name="Malmstrom R."/>
            <person name="Stieglmeier M."/>
            <person name="Klingl A."/>
            <person name="Woyke T."/>
            <person name="Ryan C.M."/>
            <person name="Banfield J.F."/>
        </authorList>
    </citation>
    <scope>NUCLEOTIDE SEQUENCE [LARGE SCALE GENOMIC DNA]</scope>
</reference>
<evidence type="ECO:0000313" key="3">
    <source>
        <dbReference type="EMBL" id="PIR93028.1"/>
    </source>
</evidence>
<dbReference type="InterPro" id="IPR016193">
    <property type="entry name" value="Cytidine_deaminase-like"/>
</dbReference>
<dbReference type="InterPro" id="IPR002125">
    <property type="entry name" value="CMP_dCMP_dom"/>
</dbReference>
<dbReference type="Proteomes" id="UP000228626">
    <property type="component" value="Unassembled WGS sequence"/>
</dbReference>
<dbReference type="Gene3D" id="3.40.140.10">
    <property type="entry name" value="Cytidine Deaminase, domain 2"/>
    <property type="match status" value="1"/>
</dbReference>
<gene>
    <name evidence="3" type="ORF">COT99_03105</name>
</gene>
<dbReference type="PANTHER" id="PTHR11644">
    <property type="entry name" value="CYTIDINE DEAMINASE"/>
    <property type="match status" value="1"/>
</dbReference>
<dbReference type="PROSITE" id="PS51747">
    <property type="entry name" value="CYT_DCMP_DEAMINASES_2"/>
    <property type="match status" value="1"/>
</dbReference>
<feature type="domain" description="CMP/dCMP-type deaminase" evidence="2">
    <location>
        <begin position="12"/>
        <end position="145"/>
    </location>
</feature>
<dbReference type="Pfam" id="PF00383">
    <property type="entry name" value="dCMP_cyt_deam_1"/>
    <property type="match status" value="1"/>
</dbReference>
<evidence type="ECO:0000313" key="4">
    <source>
        <dbReference type="Proteomes" id="UP000228626"/>
    </source>
</evidence>
<dbReference type="GO" id="GO:0072527">
    <property type="term" value="P:pyrimidine-containing compound metabolic process"/>
    <property type="evidence" value="ECO:0007669"/>
    <property type="project" value="UniProtKB-ARBA"/>
</dbReference>